<dbReference type="EMBL" id="LWDX02066674">
    <property type="protein sequence ID" value="OEL15485.1"/>
    <property type="molecule type" value="Genomic_DNA"/>
</dbReference>
<dbReference type="AlphaFoldDB" id="A0A1E5URR0"/>
<evidence type="ECO:0000256" key="1">
    <source>
        <dbReference type="SAM" id="MobiDB-lite"/>
    </source>
</evidence>
<proteinExistence type="predicted"/>
<accession>A0A1E5URR0</accession>
<keyword evidence="3" id="KW-1185">Reference proteome</keyword>
<feature type="region of interest" description="Disordered" evidence="1">
    <location>
        <begin position="1"/>
        <end position="31"/>
    </location>
</feature>
<evidence type="ECO:0000313" key="2">
    <source>
        <dbReference type="EMBL" id="OEL15485.1"/>
    </source>
</evidence>
<name>A0A1E5URR0_9POAL</name>
<sequence length="124" mass="13946">MPEPGRQVPIERGEAGGVRGRAGQANPRCGGGPTQGALLLSHLRPGRPGGCHLRLPRHQRQCPWRQPRRRRHPYPPRQLLRPQRAHWLHLRLATGRPRAASMHASRRSISIYMPFASIDTPSIC</sequence>
<gene>
    <name evidence="2" type="ORF">BAE44_0023497</name>
</gene>
<protein>
    <submittedName>
        <fullName evidence="2">14 kDa proline-rich protein DC2.15</fullName>
    </submittedName>
</protein>
<reference evidence="2 3" key="1">
    <citation type="submission" date="2016-09" db="EMBL/GenBank/DDBJ databases">
        <title>The draft genome of Dichanthelium oligosanthes: A C3 panicoid grass species.</title>
        <authorList>
            <person name="Studer A.J."/>
            <person name="Schnable J.C."/>
            <person name="Brutnell T.P."/>
        </authorList>
    </citation>
    <scope>NUCLEOTIDE SEQUENCE [LARGE SCALE GENOMIC DNA]</scope>
    <source>
        <strain evidence="3">cv. Kellogg 1175</strain>
        <tissue evidence="2">Leaf</tissue>
    </source>
</reference>
<comment type="caution">
    <text evidence="2">The sequence shown here is derived from an EMBL/GenBank/DDBJ whole genome shotgun (WGS) entry which is preliminary data.</text>
</comment>
<evidence type="ECO:0000313" key="3">
    <source>
        <dbReference type="Proteomes" id="UP000095767"/>
    </source>
</evidence>
<dbReference type="Proteomes" id="UP000095767">
    <property type="component" value="Unassembled WGS sequence"/>
</dbReference>
<organism evidence="2 3">
    <name type="scientific">Dichanthelium oligosanthes</name>
    <dbReference type="NCBI Taxonomy" id="888268"/>
    <lineage>
        <taxon>Eukaryota</taxon>
        <taxon>Viridiplantae</taxon>
        <taxon>Streptophyta</taxon>
        <taxon>Embryophyta</taxon>
        <taxon>Tracheophyta</taxon>
        <taxon>Spermatophyta</taxon>
        <taxon>Magnoliopsida</taxon>
        <taxon>Liliopsida</taxon>
        <taxon>Poales</taxon>
        <taxon>Poaceae</taxon>
        <taxon>PACMAD clade</taxon>
        <taxon>Panicoideae</taxon>
        <taxon>Panicodae</taxon>
        <taxon>Paniceae</taxon>
        <taxon>Dichantheliinae</taxon>
        <taxon>Dichanthelium</taxon>
    </lineage>
</organism>